<reference evidence="5" key="1">
    <citation type="submission" date="2017-02" db="UniProtKB">
        <authorList>
            <consortium name="WormBaseParasite"/>
        </authorList>
    </citation>
    <scope>IDENTIFICATION</scope>
</reference>
<dbReference type="OrthoDB" id="10133398at2759"/>
<organism evidence="5">
    <name type="scientific">Hydatigena taeniaeformis</name>
    <name type="common">Feline tapeworm</name>
    <name type="synonym">Taenia taeniaeformis</name>
    <dbReference type="NCBI Taxonomy" id="6205"/>
    <lineage>
        <taxon>Eukaryota</taxon>
        <taxon>Metazoa</taxon>
        <taxon>Spiralia</taxon>
        <taxon>Lophotrochozoa</taxon>
        <taxon>Platyhelminthes</taxon>
        <taxon>Cestoda</taxon>
        <taxon>Eucestoda</taxon>
        <taxon>Cyclophyllidea</taxon>
        <taxon>Taeniidae</taxon>
        <taxon>Hydatigera</taxon>
    </lineage>
</organism>
<feature type="region of interest" description="Disordered" evidence="2">
    <location>
        <begin position="305"/>
        <end position="359"/>
    </location>
</feature>
<keyword evidence="1" id="KW-0235">DNA replication</keyword>
<dbReference type="GO" id="GO:0006260">
    <property type="term" value="P:DNA replication"/>
    <property type="evidence" value="ECO:0007669"/>
    <property type="project" value="UniProtKB-KW"/>
</dbReference>
<gene>
    <name evidence="3" type="ORF">TTAC_LOCUS4338</name>
</gene>
<dbReference type="AlphaFoldDB" id="A0A0R3WUB3"/>
<evidence type="ECO:0000313" key="3">
    <source>
        <dbReference type="EMBL" id="VDM24704.1"/>
    </source>
</evidence>
<feature type="region of interest" description="Disordered" evidence="2">
    <location>
        <begin position="1"/>
        <end position="29"/>
    </location>
</feature>
<evidence type="ECO:0000256" key="2">
    <source>
        <dbReference type="SAM" id="MobiDB-lite"/>
    </source>
</evidence>
<sequence length="359" mass="40736">MSPEKENPLIDESLAAESKQGGDDAAGLPSRLTRYSRAHHRAVEMADYLSEAGEVKLGRNLALCGYYLLFRDYYTVGKVRLHAAKFCHKHLLCPLCAIRRGARMVKSYMDRLAVIKAENPHLNAYLVTFTVKDGSDLAERFDHLHRSIGRLHKTRHGKGQWSEARKASAAVWSYEFKRGQGSGGWHPHTHAVWLCEDAPDMYKLRAEWEAITGDSFMVDVRPFHDQDDVLNGFLEVFKYAVKFADLSLDDAWHGYQTLSGRRLIASFGAFRGVDVPDDLTDEGLDDLPYVELLYRFVRGAGYEFSESGPSAERERPEPPKTLVERVLPRARSAATTDQKKPHWKPAIEPERYRRAKGSD</sequence>
<dbReference type="InterPro" id="IPR000989">
    <property type="entry name" value="Rep"/>
</dbReference>
<evidence type="ECO:0000313" key="5">
    <source>
        <dbReference type="WBParaSite" id="TTAC_0000435301-mRNA-1"/>
    </source>
</evidence>
<dbReference type="Proteomes" id="UP000274429">
    <property type="component" value="Unassembled WGS sequence"/>
</dbReference>
<feature type="compositionally biased region" description="Basic and acidic residues" evidence="2">
    <location>
        <begin position="337"/>
        <end position="359"/>
    </location>
</feature>
<dbReference type="EMBL" id="UYWX01004182">
    <property type="protein sequence ID" value="VDM24704.1"/>
    <property type="molecule type" value="Genomic_DNA"/>
</dbReference>
<proteinExistence type="predicted"/>
<accession>A0A0R3WUB3</accession>
<evidence type="ECO:0000256" key="1">
    <source>
        <dbReference type="ARBA" id="ARBA00022705"/>
    </source>
</evidence>
<dbReference type="WBParaSite" id="TTAC_0000435301-mRNA-1">
    <property type="protein sequence ID" value="TTAC_0000435301-mRNA-1"/>
    <property type="gene ID" value="TTAC_0000435301"/>
</dbReference>
<keyword evidence="4" id="KW-1185">Reference proteome</keyword>
<reference evidence="3 4" key="2">
    <citation type="submission" date="2018-11" db="EMBL/GenBank/DDBJ databases">
        <authorList>
            <consortium name="Pathogen Informatics"/>
        </authorList>
    </citation>
    <scope>NUCLEOTIDE SEQUENCE [LARGE SCALE GENOMIC DNA]</scope>
</reference>
<dbReference type="Pfam" id="PF01446">
    <property type="entry name" value="Rep_1"/>
    <property type="match status" value="1"/>
</dbReference>
<dbReference type="GO" id="GO:0003677">
    <property type="term" value="F:DNA binding"/>
    <property type="evidence" value="ECO:0007669"/>
    <property type="project" value="InterPro"/>
</dbReference>
<name>A0A0R3WUB3_HYDTA</name>
<feature type="compositionally biased region" description="Basic and acidic residues" evidence="2">
    <location>
        <begin position="311"/>
        <end position="327"/>
    </location>
</feature>
<evidence type="ECO:0000313" key="4">
    <source>
        <dbReference type="Proteomes" id="UP000274429"/>
    </source>
</evidence>
<protein>
    <submittedName>
        <fullName evidence="5">Replication protein</fullName>
    </submittedName>
</protein>